<organism evidence="2">
    <name type="scientific">uncultured Thermomicrobiales bacterium</name>
    <dbReference type="NCBI Taxonomy" id="1645740"/>
    <lineage>
        <taxon>Bacteria</taxon>
        <taxon>Pseudomonadati</taxon>
        <taxon>Thermomicrobiota</taxon>
        <taxon>Thermomicrobia</taxon>
        <taxon>Thermomicrobiales</taxon>
        <taxon>environmental samples</taxon>
    </lineage>
</organism>
<proteinExistence type="predicted"/>
<feature type="compositionally biased region" description="Low complexity" evidence="1">
    <location>
        <begin position="31"/>
        <end position="47"/>
    </location>
</feature>
<feature type="non-terminal residue" evidence="2">
    <location>
        <position position="131"/>
    </location>
</feature>
<feature type="compositionally biased region" description="Gly residues" evidence="1">
    <location>
        <begin position="21"/>
        <end position="30"/>
    </location>
</feature>
<sequence length="131" mass="13622">GPPADGRRAPRAAGAARPHGARGGEAGGAGPATSATGRGRGRQGLQQPDRAPVPEGAADRGRHPDQGRRCAGPKLRPGGLPRAQRRGAPDQPAQAVAARRDPVREAGRQLSGHADHRRHPALARRERRLAL</sequence>
<evidence type="ECO:0000256" key="1">
    <source>
        <dbReference type="SAM" id="MobiDB-lite"/>
    </source>
</evidence>
<dbReference type="AlphaFoldDB" id="A0A6J4VLD7"/>
<evidence type="ECO:0000313" key="2">
    <source>
        <dbReference type="EMBL" id="CAA9580667.1"/>
    </source>
</evidence>
<feature type="compositionally biased region" description="Basic and acidic residues" evidence="1">
    <location>
        <begin position="98"/>
        <end position="107"/>
    </location>
</feature>
<feature type="compositionally biased region" description="Basic and acidic residues" evidence="1">
    <location>
        <begin position="57"/>
        <end position="68"/>
    </location>
</feature>
<feature type="non-terminal residue" evidence="2">
    <location>
        <position position="1"/>
    </location>
</feature>
<feature type="compositionally biased region" description="Basic residues" evidence="1">
    <location>
        <begin position="115"/>
        <end position="131"/>
    </location>
</feature>
<name>A0A6J4VLD7_9BACT</name>
<feature type="region of interest" description="Disordered" evidence="1">
    <location>
        <begin position="1"/>
        <end position="131"/>
    </location>
</feature>
<reference evidence="2" key="1">
    <citation type="submission" date="2020-02" db="EMBL/GenBank/DDBJ databases">
        <authorList>
            <person name="Meier V. D."/>
        </authorList>
    </citation>
    <scope>NUCLEOTIDE SEQUENCE</scope>
    <source>
        <strain evidence="2">AVDCRST_MAG19</strain>
    </source>
</reference>
<accession>A0A6J4VLD7</accession>
<gene>
    <name evidence="2" type="ORF">AVDCRST_MAG19-3924</name>
</gene>
<dbReference type="EMBL" id="CADCWL010000218">
    <property type="protein sequence ID" value="CAA9580667.1"/>
    <property type="molecule type" value="Genomic_DNA"/>
</dbReference>
<protein>
    <submittedName>
        <fullName evidence="2">Mobile element protein</fullName>
    </submittedName>
</protein>